<gene>
    <name evidence="2" type="ORF">Cme02nite_28520</name>
</gene>
<reference evidence="2" key="1">
    <citation type="submission" date="2021-01" db="EMBL/GenBank/DDBJ databases">
        <title>Whole genome shotgun sequence of Catellatospora methionotrophica NBRC 14553.</title>
        <authorList>
            <person name="Komaki H."/>
            <person name="Tamura T."/>
        </authorList>
    </citation>
    <scope>NUCLEOTIDE SEQUENCE</scope>
    <source>
        <strain evidence="2">NBRC 14553</strain>
    </source>
</reference>
<protein>
    <submittedName>
        <fullName evidence="2">Transcriptional regulator</fullName>
    </submittedName>
</protein>
<dbReference type="Pfam" id="PF17765">
    <property type="entry name" value="MLTR_LBD"/>
    <property type="match status" value="1"/>
</dbReference>
<dbReference type="RefSeq" id="WP_166377853.1">
    <property type="nucleotide sequence ID" value="NZ_BAAATT010000007.1"/>
</dbReference>
<accession>A0A8J3LKQ5</accession>
<proteinExistence type="predicted"/>
<keyword evidence="3" id="KW-1185">Reference proteome</keyword>
<dbReference type="SUPFAM" id="SSF47413">
    <property type="entry name" value="lambda repressor-like DNA-binding domains"/>
    <property type="match status" value="1"/>
</dbReference>
<dbReference type="EMBL" id="BONJ01000014">
    <property type="protein sequence ID" value="GIG14520.1"/>
    <property type="molecule type" value="Genomic_DNA"/>
</dbReference>
<evidence type="ECO:0000259" key="1">
    <source>
        <dbReference type="PROSITE" id="PS50943"/>
    </source>
</evidence>
<dbReference type="Proteomes" id="UP000660339">
    <property type="component" value="Unassembled WGS sequence"/>
</dbReference>
<comment type="caution">
    <text evidence="2">The sequence shown here is derived from an EMBL/GenBank/DDBJ whole genome shotgun (WGS) entry which is preliminary data.</text>
</comment>
<dbReference type="Pfam" id="PF13560">
    <property type="entry name" value="HTH_31"/>
    <property type="match status" value="1"/>
</dbReference>
<dbReference type="SMART" id="SM00530">
    <property type="entry name" value="HTH_XRE"/>
    <property type="match status" value="1"/>
</dbReference>
<evidence type="ECO:0000313" key="2">
    <source>
        <dbReference type="EMBL" id="GIG14520.1"/>
    </source>
</evidence>
<dbReference type="CDD" id="cd00093">
    <property type="entry name" value="HTH_XRE"/>
    <property type="match status" value="1"/>
</dbReference>
<dbReference type="Gene3D" id="1.10.260.40">
    <property type="entry name" value="lambda repressor-like DNA-binding domains"/>
    <property type="match status" value="1"/>
</dbReference>
<dbReference type="Gene3D" id="3.30.450.180">
    <property type="match status" value="1"/>
</dbReference>
<sequence length="296" mass="32947">MSNNDEVRDFLTSRRERLTPDQAGVPLFGGRRRVKGLRREEVAMLAGMSSDYYTRLERGNLTGVSQPVLDSLARALRLDEAERTRLFDLAETANTSHSGQTPRRGTNRTTVRPGVQRILDTINAPAYVRNGRMDVLALNRLGRALFADAIGASGVFNLARYMFLDPRAQNFYPAWRTVAADSVAALRTYAGRNPYDRALTDLVGELSTRSEAFRTWWATHNVKLHHTATKTMHHAVAGDLELTGEALHLPADPDLTIITYTWEPASATEQAVHFLASWSNASAAREQRPVSEKGRS</sequence>
<dbReference type="PANTHER" id="PTHR35010:SF2">
    <property type="entry name" value="BLL4672 PROTEIN"/>
    <property type="match status" value="1"/>
</dbReference>
<dbReference type="InterPro" id="IPR010982">
    <property type="entry name" value="Lambda_DNA-bd_dom_sf"/>
</dbReference>
<dbReference type="AlphaFoldDB" id="A0A8J3LKQ5"/>
<dbReference type="GO" id="GO:0003677">
    <property type="term" value="F:DNA binding"/>
    <property type="evidence" value="ECO:0007669"/>
    <property type="project" value="InterPro"/>
</dbReference>
<evidence type="ECO:0000313" key="3">
    <source>
        <dbReference type="Proteomes" id="UP000660339"/>
    </source>
</evidence>
<dbReference type="PANTHER" id="PTHR35010">
    <property type="entry name" value="BLL4672 PROTEIN-RELATED"/>
    <property type="match status" value="1"/>
</dbReference>
<dbReference type="PROSITE" id="PS50943">
    <property type="entry name" value="HTH_CROC1"/>
    <property type="match status" value="1"/>
</dbReference>
<name>A0A8J3LKQ5_9ACTN</name>
<feature type="domain" description="HTH cro/C1-type" evidence="1">
    <location>
        <begin position="32"/>
        <end position="83"/>
    </location>
</feature>
<dbReference type="InterPro" id="IPR041413">
    <property type="entry name" value="MLTR_LBD"/>
</dbReference>
<dbReference type="InterPro" id="IPR001387">
    <property type="entry name" value="Cro/C1-type_HTH"/>
</dbReference>
<organism evidence="2 3">
    <name type="scientific">Catellatospora methionotrophica</name>
    <dbReference type="NCBI Taxonomy" id="121620"/>
    <lineage>
        <taxon>Bacteria</taxon>
        <taxon>Bacillati</taxon>
        <taxon>Actinomycetota</taxon>
        <taxon>Actinomycetes</taxon>
        <taxon>Micromonosporales</taxon>
        <taxon>Micromonosporaceae</taxon>
        <taxon>Catellatospora</taxon>
    </lineage>
</organism>